<proteinExistence type="predicted"/>
<dbReference type="SUPFAM" id="SSF46894">
    <property type="entry name" value="C-terminal effector domain of the bipartite response regulators"/>
    <property type="match status" value="1"/>
</dbReference>
<feature type="DNA-binding region" description="OmpR/PhoB-type" evidence="2">
    <location>
        <begin position="151"/>
        <end position="249"/>
    </location>
</feature>
<gene>
    <name evidence="4" type="ORF">PBT88_06175</name>
</gene>
<dbReference type="RefSeq" id="WP_270078336.1">
    <property type="nucleotide sequence ID" value="NZ_CP115174.1"/>
</dbReference>
<evidence type="ECO:0000313" key="4">
    <source>
        <dbReference type="EMBL" id="WBO23705.1"/>
    </source>
</evidence>
<evidence type="ECO:0000256" key="2">
    <source>
        <dbReference type="PROSITE-ProRule" id="PRU01091"/>
    </source>
</evidence>
<evidence type="ECO:0000259" key="3">
    <source>
        <dbReference type="PROSITE" id="PS51755"/>
    </source>
</evidence>
<dbReference type="EMBL" id="CP115174">
    <property type="protein sequence ID" value="WBO23705.1"/>
    <property type="molecule type" value="Genomic_DNA"/>
</dbReference>
<dbReference type="InterPro" id="IPR001867">
    <property type="entry name" value="OmpR/PhoB-type_DNA-bd"/>
</dbReference>
<protein>
    <submittedName>
        <fullName evidence="4">Winged helix-turn-helix domain-containing protein</fullName>
    </submittedName>
</protein>
<name>A0ABY7NRW3_9SPHN</name>
<dbReference type="SMART" id="SM00862">
    <property type="entry name" value="Trans_reg_C"/>
    <property type="match status" value="1"/>
</dbReference>
<evidence type="ECO:0000256" key="1">
    <source>
        <dbReference type="ARBA" id="ARBA00023125"/>
    </source>
</evidence>
<dbReference type="InterPro" id="IPR016032">
    <property type="entry name" value="Sig_transdc_resp-reg_C-effctor"/>
</dbReference>
<sequence length="253" mass="27586">MSSVSGLEGRADRDERLSEGLPLVDVVGIGSQPELAVRSAVIKAGGRAASREWRPGGRSLPKLSGVVLIVDAHIDGAALHLLLSDIRGGTDARIILILPRASSESRLMARLHGADHVVGADVDPRELAAIIRNEIRHHARGALVRPVGPARAGEEQHRWHLDEERWSLVAPNQCEIRLTHSEFGMLRILVGQPGVVQPRRLLRAAIDGDPSHSRVLDTVISRLRRKVWDCAHMELPLRSARGEGYVFASNGLI</sequence>
<feature type="domain" description="OmpR/PhoB-type" evidence="3">
    <location>
        <begin position="151"/>
        <end position="249"/>
    </location>
</feature>
<dbReference type="Proteomes" id="UP001210865">
    <property type="component" value="Chromosome"/>
</dbReference>
<evidence type="ECO:0000313" key="5">
    <source>
        <dbReference type="Proteomes" id="UP001210865"/>
    </source>
</evidence>
<accession>A0ABY7NRW3</accession>
<reference evidence="4 5" key="1">
    <citation type="submission" date="2022-12" db="EMBL/GenBank/DDBJ databases">
        <title>Sphingomonas abieness sp. nov., an endophytic bacterium isolated from Abies koreana.</title>
        <authorList>
            <person name="Jiang L."/>
            <person name="Lee J."/>
        </authorList>
    </citation>
    <scope>NUCLEOTIDE SEQUENCE [LARGE SCALE GENOMIC DNA]</scope>
    <source>
        <strain evidence="5">PAMB 00755</strain>
    </source>
</reference>
<dbReference type="Gene3D" id="1.10.10.10">
    <property type="entry name" value="Winged helix-like DNA-binding domain superfamily/Winged helix DNA-binding domain"/>
    <property type="match status" value="1"/>
</dbReference>
<keyword evidence="5" id="KW-1185">Reference proteome</keyword>
<dbReference type="PROSITE" id="PS51755">
    <property type="entry name" value="OMPR_PHOB"/>
    <property type="match status" value="1"/>
</dbReference>
<dbReference type="Pfam" id="PF00486">
    <property type="entry name" value="Trans_reg_C"/>
    <property type="match status" value="1"/>
</dbReference>
<organism evidence="4 5">
    <name type="scientific">Sphingomonas abietis</name>
    <dbReference type="NCBI Taxonomy" id="3012344"/>
    <lineage>
        <taxon>Bacteria</taxon>
        <taxon>Pseudomonadati</taxon>
        <taxon>Pseudomonadota</taxon>
        <taxon>Alphaproteobacteria</taxon>
        <taxon>Sphingomonadales</taxon>
        <taxon>Sphingomonadaceae</taxon>
        <taxon>Sphingomonas</taxon>
    </lineage>
</organism>
<keyword evidence="1 2" id="KW-0238">DNA-binding</keyword>
<dbReference type="CDD" id="cd00383">
    <property type="entry name" value="trans_reg_C"/>
    <property type="match status" value="1"/>
</dbReference>
<dbReference type="InterPro" id="IPR036388">
    <property type="entry name" value="WH-like_DNA-bd_sf"/>
</dbReference>